<gene>
    <name evidence="1" type="ORF">RDB_LOCUS141634</name>
</gene>
<dbReference type="AlphaFoldDB" id="A0A8H3H906"/>
<dbReference type="Gene3D" id="3.40.50.1100">
    <property type="match status" value="1"/>
</dbReference>
<proteinExistence type="predicted"/>
<dbReference type="InterPro" id="IPR036052">
    <property type="entry name" value="TrpB-like_PALP_sf"/>
</dbReference>
<dbReference type="EMBL" id="CAJMWX010001495">
    <property type="protein sequence ID" value="CAE6492045.1"/>
    <property type="molecule type" value="Genomic_DNA"/>
</dbReference>
<name>A0A8H3H906_9AGAM</name>
<accession>A0A8H3H906</accession>
<evidence type="ECO:0000313" key="1">
    <source>
        <dbReference type="EMBL" id="CAE6492045.1"/>
    </source>
</evidence>
<dbReference type="SUPFAM" id="SSF53686">
    <property type="entry name" value="Tryptophan synthase beta subunit-like PLP-dependent enzymes"/>
    <property type="match status" value="1"/>
</dbReference>
<evidence type="ECO:0000313" key="2">
    <source>
        <dbReference type="Proteomes" id="UP000663888"/>
    </source>
</evidence>
<sequence>MHLRAREPGKIMPETNTILEYSSGSTAISLGTLANIMGIATVKAYLSYKTSPSNLDLLLFFGRDITLFAGHGQPEPLHLNGGIYAATKDRVQALIARTNIQIRTSVSSLRPCAWLTRIICHLQNWESHVQWMVPQILKQLPDSEVFATSIDTSGMFICFRFGIGVDLLDRDGGLWINTQEGKARYCLRGGVHATQRSNSWSRLLVGPSSGMAILILGLFKFFEQTMQEKATLDHLRYEDGEIPCVFICCDGPFQYIPEYYEKFPQSHFHPKRNSELLGVDLYADNLSLHLPKHTQSFSAPGALQNLAPAHQTAVEIMDFGPASKVVVLDLRAEEDYAHMKLPNSFNLPIGHTRNPYAHPLTMVKLFKKIDLSIVYFGL</sequence>
<dbReference type="Proteomes" id="UP000663888">
    <property type="component" value="Unassembled WGS sequence"/>
</dbReference>
<organism evidence="1 2">
    <name type="scientific">Rhizoctonia solani</name>
    <dbReference type="NCBI Taxonomy" id="456999"/>
    <lineage>
        <taxon>Eukaryota</taxon>
        <taxon>Fungi</taxon>
        <taxon>Dikarya</taxon>
        <taxon>Basidiomycota</taxon>
        <taxon>Agaricomycotina</taxon>
        <taxon>Agaricomycetes</taxon>
        <taxon>Cantharellales</taxon>
        <taxon>Ceratobasidiaceae</taxon>
        <taxon>Rhizoctonia</taxon>
    </lineage>
</organism>
<dbReference type="InterPro" id="IPR036873">
    <property type="entry name" value="Rhodanese-like_dom_sf"/>
</dbReference>
<dbReference type="SUPFAM" id="SSF52821">
    <property type="entry name" value="Rhodanese/Cell cycle control phosphatase"/>
    <property type="match status" value="1"/>
</dbReference>
<protein>
    <recommendedName>
        <fullName evidence="3">Rhodanese domain-containing protein</fullName>
    </recommendedName>
</protein>
<evidence type="ECO:0008006" key="3">
    <source>
        <dbReference type="Google" id="ProtNLM"/>
    </source>
</evidence>
<reference evidence="1" key="1">
    <citation type="submission" date="2021-01" db="EMBL/GenBank/DDBJ databases">
        <authorList>
            <person name="Kaushik A."/>
        </authorList>
    </citation>
    <scope>NUCLEOTIDE SEQUENCE</scope>
    <source>
        <strain evidence="1">AG4-R118</strain>
    </source>
</reference>
<comment type="caution">
    <text evidence="1">The sequence shown here is derived from an EMBL/GenBank/DDBJ whole genome shotgun (WGS) entry which is preliminary data.</text>
</comment>